<accession>A0A1N6ISW3</accession>
<dbReference type="AlphaFoldDB" id="A0A1N6ISW3"/>
<gene>
    <name evidence="2" type="ORF">SAMN05444165_2455</name>
</gene>
<reference evidence="2 3" key="1">
    <citation type="submission" date="2016-11" db="EMBL/GenBank/DDBJ databases">
        <authorList>
            <person name="Jaros S."/>
            <person name="Januszkiewicz K."/>
            <person name="Wedrychowicz H."/>
        </authorList>
    </citation>
    <scope>NUCLEOTIDE SEQUENCE [LARGE SCALE GENOMIC DNA]</scope>
    <source>
        <strain evidence="2 3">GAS95</strain>
    </source>
</reference>
<proteinExistence type="predicted"/>
<dbReference type="Proteomes" id="UP000185151">
    <property type="component" value="Unassembled WGS sequence"/>
</dbReference>
<dbReference type="EMBL" id="FSRU01000001">
    <property type="protein sequence ID" value="SIO35088.1"/>
    <property type="molecule type" value="Genomic_DNA"/>
</dbReference>
<organism evidence="2 3">
    <name type="scientific">Paraburkholderia phenazinium</name>
    <dbReference type="NCBI Taxonomy" id="60549"/>
    <lineage>
        <taxon>Bacteria</taxon>
        <taxon>Pseudomonadati</taxon>
        <taxon>Pseudomonadota</taxon>
        <taxon>Betaproteobacteria</taxon>
        <taxon>Burkholderiales</taxon>
        <taxon>Burkholderiaceae</taxon>
        <taxon>Paraburkholderia</taxon>
    </lineage>
</organism>
<name>A0A1N6ISW3_9BURK</name>
<evidence type="ECO:0000313" key="2">
    <source>
        <dbReference type="EMBL" id="SIO35088.1"/>
    </source>
</evidence>
<evidence type="ECO:0000313" key="3">
    <source>
        <dbReference type="Proteomes" id="UP000185151"/>
    </source>
</evidence>
<feature type="region of interest" description="Disordered" evidence="1">
    <location>
        <begin position="1"/>
        <end position="24"/>
    </location>
</feature>
<sequence length="159" mass="16494">MQGEPQARGGQGSMTPARSRENVTRTRSFFRRMKFATLIVALAAVVAVTAGTAGETNAFAVPVPGVDDGPFPTSILAPHSPHLPHLPRLSHPPRCALKYAAVLDLAELARRDGKSSSVYLHAFNNVAGQIDECNSGARYASASVAVVVADGGAGSAADE</sequence>
<protein>
    <submittedName>
        <fullName evidence="2">Uncharacterized protein</fullName>
    </submittedName>
</protein>
<evidence type="ECO:0000256" key="1">
    <source>
        <dbReference type="SAM" id="MobiDB-lite"/>
    </source>
</evidence>
<keyword evidence="3" id="KW-1185">Reference proteome</keyword>